<name>A0ABM1TCC4_LIMPO</name>
<dbReference type="InterPro" id="IPR020846">
    <property type="entry name" value="MFS_dom"/>
</dbReference>
<gene>
    <name evidence="5" type="primary">LOC111088258</name>
</gene>
<dbReference type="Proteomes" id="UP000694941">
    <property type="component" value="Unplaced"/>
</dbReference>
<keyword evidence="2" id="KW-0812">Transmembrane</keyword>
<dbReference type="InterPro" id="IPR036259">
    <property type="entry name" value="MFS_trans_sf"/>
</dbReference>
<dbReference type="GeneID" id="111088258"/>
<dbReference type="Gene3D" id="1.20.1250.20">
    <property type="entry name" value="MFS general substrate transporter like domains"/>
    <property type="match status" value="1"/>
</dbReference>
<evidence type="ECO:0000313" key="4">
    <source>
        <dbReference type="Proteomes" id="UP000694941"/>
    </source>
</evidence>
<organism evidence="4 5">
    <name type="scientific">Limulus polyphemus</name>
    <name type="common">Atlantic horseshoe crab</name>
    <dbReference type="NCBI Taxonomy" id="6850"/>
    <lineage>
        <taxon>Eukaryota</taxon>
        <taxon>Metazoa</taxon>
        <taxon>Ecdysozoa</taxon>
        <taxon>Arthropoda</taxon>
        <taxon>Chelicerata</taxon>
        <taxon>Merostomata</taxon>
        <taxon>Xiphosura</taxon>
        <taxon>Limulidae</taxon>
        <taxon>Limulus</taxon>
    </lineage>
</organism>
<keyword evidence="2" id="KW-0472">Membrane</keyword>
<accession>A0ABM1TCC4</accession>
<sequence length="124" mass="13601">MINHKCLKERNRTLSLSSAISHSFLYLAALHRSLARGYPNDHTTYGLLSGVFQASSSLGAFVGPSVGGILLEHVGYRMSTAVLVAEELVLIGVLIIYTFYNMATSKKVVDDEKRFLLHKPTSST</sequence>
<evidence type="ECO:0000313" key="5">
    <source>
        <dbReference type="RefSeq" id="XP_022253530.1"/>
    </source>
</evidence>
<keyword evidence="2" id="KW-1133">Transmembrane helix</keyword>
<feature type="transmembrane region" description="Helical" evidence="2">
    <location>
        <begin position="51"/>
        <end position="71"/>
    </location>
</feature>
<evidence type="ECO:0000256" key="1">
    <source>
        <dbReference type="ARBA" id="ARBA00004141"/>
    </source>
</evidence>
<dbReference type="PROSITE" id="PS50850">
    <property type="entry name" value="MFS"/>
    <property type="match status" value="1"/>
</dbReference>
<evidence type="ECO:0000256" key="2">
    <source>
        <dbReference type="SAM" id="Phobius"/>
    </source>
</evidence>
<comment type="subcellular location">
    <subcellularLocation>
        <location evidence="1">Membrane</location>
        <topology evidence="1">Multi-pass membrane protein</topology>
    </subcellularLocation>
</comment>
<proteinExistence type="predicted"/>
<reference evidence="5" key="1">
    <citation type="submission" date="2025-08" db="UniProtKB">
        <authorList>
            <consortium name="RefSeq"/>
        </authorList>
    </citation>
    <scope>IDENTIFICATION</scope>
    <source>
        <tissue evidence="5">Muscle</tissue>
    </source>
</reference>
<feature type="domain" description="Major facilitator superfamily (MFS) profile" evidence="3">
    <location>
        <begin position="1"/>
        <end position="124"/>
    </location>
</feature>
<evidence type="ECO:0000259" key="3">
    <source>
        <dbReference type="PROSITE" id="PS50850"/>
    </source>
</evidence>
<keyword evidence="4" id="KW-1185">Reference proteome</keyword>
<feature type="transmembrane region" description="Helical" evidence="2">
    <location>
        <begin position="78"/>
        <end position="100"/>
    </location>
</feature>
<dbReference type="RefSeq" id="XP_022253530.1">
    <property type="nucleotide sequence ID" value="XM_022397822.1"/>
</dbReference>
<protein>
    <submittedName>
        <fullName evidence="5">MFS-type transporter SLC18B1-like</fullName>
    </submittedName>
</protein>
<dbReference type="SUPFAM" id="SSF103473">
    <property type="entry name" value="MFS general substrate transporter"/>
    <property type="match status" value="1"/>
</dbReference>